<keyword evidence="4" id="KW-1185">Reference proteome</keyword>
<dbReference type="PANTHER" id="PTHR47595:SF1">
    <property type="entry name" value="MYB_SANT-LIKE DNA-BINDING DOMAIN-CONTAINING PROTEIN"/>
    <property type="match status" value="1"/>
</dbReference>
<feature type="domain" description="Myb/SANT-like DNA-binding" evidence="2">
    <location>
        <begin position="121"/>
        <end position="206"/>
    </location>
</feature>
<comment type="caution">
    <text evidence="3">The sequence shown here is derived from an EMBL/GenBank/DDBJ whole genome shotgun (WGS) entry which is preliminary data.</text>
</comment>
<dbReference type="EMBL" id="VUJU01011209">
    <property type="protein sequence ID" value="KAF0711597.1"/>
    <property type="molecule type" value="Genomic_DNA"/>
</dbReference>
<dbReference type="OrthoDB" id="6578264at2759"/>
<organism evidence="3 4">
    <name type="scientific">Aphis craccivora</name>
    <name type="common">Cowpea aphid</name>
    <dbReference type="NCBI Taxonomy" id="307492"/>
    <lineage>
        <taxon>Eukaryota</taxon>
        <taxon>Metazoa</taxon>
        <taxon>Ecdysozoa</taxon>
        <taxon>Arthropoda</taxon>
        <taxon>Hexapoda</taxon>
        <taxon>Insecta</taxon>
        <taxon>Pterygota</taxon>
        <taxon>Neoptera</taxon>
        <taxon>Paraneoptera</taxon>
        <taxon>Hemiptera</taxon>
        <taxon>Sternorrhyncha</taxon>
        <taxon>Aphidomorpha</taxon>
        <taxon>Aphidoidea</taxon>
        <taxon>Aphididae</taxon>
        <taxon>Aphidini</taxon>
        <taxon>Aphis</taxon>
        <taxon>Aphis</taxon>
    </lineage>
</organism>
<proteinExistence type="predicted"/>
<name>A0A6G0VVR3_APHCR</name>
<reference evidence="3 4" key="1">
    <citation type="submission" date="2019-08" db="EMBL/GenBank/DDBJ databases">
        <title>Whole genome of Aphis craccivora.</title>
        <authorList>
            <person name="Voronova N.V."/>
            <person name="Shulinski R.S."/>
            <person name="Bandarenka Y.V."/>
            <person name="Zhorov D.G."/>
            <person name="Warner D."/>
        </authorList>
    </citation>
    <scope>NUCLEOTIDE SEQUENCE [LARGE SCALE GENOMIC DNA]</scope>
    <source>
        <strain evidence="3">180601</strain>
        <tissue evidence="3">Whole Body</tissue>
    </source>
</reference>
<evidence type="ECO:0000259" key="2">
    <source>
        <dbReference type="Pfam" id="PF13837"/>
    </source>
</evidence>
<dbReference type="AlphaFoldDB" id="A0A6G0VVR3"/>
<evidence type="ECO:0000256" key="1">
    <source>
        <dbReference type="SAM" id="MobiDB-lite"/>
    </source>
</evidence>
<dbReference type="PANTHER" id="PTHR47595">
    <property type="entry name" value="HEAT SHOCK 70 KDA PROTEIN 14"/>
    <property type="match status" value="1"/>
</dbReference>
<protein>
    <submittedName>
        <fullName evidence="3">BED-type domain-containing protein</fullName>
    </submittedName>
</protein>
<dbReference type="Pfam" id="PF13837">
    <property type="entry name" value="Myb_DNA-bind_4"/>
    <property type="match status" value="1"/>
</dbReference>
<feature type="compositionally biased region" description="Polar residues" evidence="1">
    <location>
        <begin position="238"/>
        <end position="258"/>
    </location>
</feature>
<dbReference type="Proteomes" id="UP000478052">
    <property type="component" value="Unassembled WGS sequence"/>
</dbReference>
<accession>A0A6G0VVR3</accession>
<evidence type="ECO:0000313" key="3">
    <source>
        <dbReference type="EMBL" id="KAF0711597.1"/>
    </source>
</evidence>
<dbReference type="InterPro" id="IPR044822">
    <property type="entry name" value="Myb_DNA-bind_4"/>
</dbReference>
<sequence>MDENIEMRINYDDCIYVKYLTIDTVCTSFDLHLGEDLLSVNIASLLSNDFVDLKENGIVGIEIPEWNMEYDIILKNIRTQLKKNEKPESIISNTSSNYDISQESIQSSKDTGTRNVQETKVWTVRVTNLLIENRGNAEQDFNGNKKNNKIWDKISVKLSESGIVVSGTNCNIKFRNLMSTFRDNIRRANKSGEGCIYWEYYSLMKKYFGKKDSVKPKKSTLIESSLTNCKNSKVETSSGSITSETLQPSNSTTIIDGNNSDDELEEVMPKMKKKKNFQETLLDEMKEDRKSRDAFQTKLEHFMEMMITIETAKLEKLNKE</sequence>
<gene>
    <name evidence="3" type="ORF">FWK35_00031811</name>
</gene>
<feature type="region of interest" description="Disordered" evidence="1">
    <location>
        <begin position="238"/>
        <end position="260"/>
    </location>
</feature>
<evidence type="ECO:0000313" key="4">
    <source>
        <dbReference type="Proteomes" id="UP000478052"/>
    </source>
</evidence>
<dbReference type="Gene3D" id="1.10.10.60">
    <property type="entry name" value="Homeodomain-like"/>
    <property type="match status" value="1"/>
</dbReference>